<dbReference type="Pfam" id="PF05498">
    <property type="entry name" value="RALF"/>
    <property type="match status" value="1"/>
</dbReference>
<keyword evidence="4" id="KW-0372">Hormone</keyword>
<dbReference type="AlphaFoldDB" id="A0AAD8I9U4"/>
<comment type="subcellular location">
    <subcellularLocation>
        <location evidence="1">Secreted</location>
    </subcellularLocation>
</comment>
<dbReference type="PANTHER" id="PTHR33136">
    <property type="entry name" value="RAPID ALKALINIZATION FACTOR-LIKE"/>
    <property type="match status" value="1"/>
</dbReference>
<feature type="signal peptide" evidence="7">
    <location>
        <begin position="1"/>
        <end position="20"/>
    </location>
</feature>
<comment type="similarity">
    <text evidence="2">Belongs to the plant rapid alkalinization factor (RALF) family.</text>
</comment>
<feature type="chain" id="PRO_5041991318" evidence="7">
    <location>
        <begin position="21"/>
        <end position="120"/>
    </location>
</feature>
<name>A0AAD8I9U4_9APIA</name>
<organism evidence="8 9">
    <name type="scientific">Heracleum sosnowskyi</name>
    <dbReference type="NCBI Taxonomy" id="360622"/>
    <lineage>
        <taxon>Eukaryota</taxon>
        <taxon>Viridiplantae</taxon>
        <taxon>Streptophyta</taxon>
        <taxon>Embryophyta</taxon>
        <taxon>Tracheophyta</taxon>
        <taxon>Spermatophyta</taxon>
        <taxon>Magnoliopsida</taxon>
        <taxon>eudicotyledons</taxon>
        <taxon>Gunneridae</taxon>
        <taxon>Pentapetalae</taxon>
        <taxon>asterids</taxon>
        <taxon>campanulids</taxon>
        <taxon>Apiales</taxon>
        <taxon>Apiaceae</taxon>
        <taxon>Apioideae</taxon>
        <taxon>apioid superclade</taxon>
        <taxon>Tordylieae</taxon>
        <taxon>Tordyliinae</taxon>
        <taxon>Heracleum</taxon>
    </lineage>
</organism>
<evidence type="ECO:0000313" key="9">
    <source>
        <dbReference type="Proteomes" id="UP001237642"/>
    </source>
</evidence>
<evidence type="ECO:0000256" key="3">
    <source>
        <dbReference type="ARBA" id="ARBA00022525"/>
    </source>
</evidence>
<dbReference type="PANTHER" id="PTHR33136:SF36">
    <property type="entry name" value="PROTEIN RALF-LIKE 31"/>
    <property type="match status" value="1"/>
</dbReference>
<gene>
    <name evidence="8" type="ORF">POM88_027893</name>
</gene>
<proteinExistence type="inferred from homology"/>
<dbReference type="GO" id="GO:0009506">
    <property type="term" value="C:plasmodesma"/>
    <property type="evidence" value="ECO:0007669"/>
    <property type="project" value="TreeGrafter"/>
</dbReference>
<dbReference type="Proteomes" id="UP001237642">
    <property type="component" value="Unassembled WGS sequence"/>
</dbReference>
<reference evidence="8" key="1">
    <citation type="submission" date="2023-02" db="EMBL/GenBank/DDBJ databases">
        <title>Genome of toxic invasive species Heracleum sosnowskyi carries increased number of genes despite the absence of recent whole-genome duplications.</title>
        <authorList>
            <person name="Schelkunov M."/>
            <person name="Shtratnikova V."/>
            <person name="Makarenko M."/>
            <person name="Klepikova A."/>
            <person name="Omelchenko D."/>
            <person name="Novikova G."/>
            <person name="Obukhova E."/>
            <person name="Bogdanov V."/>
            <person name="Penin A."/>
            <person name="Logacheva M."/>
        </authorList>
    </citation>
    <scope>NUCLEOTIDE SEQUENCE</scope>
    <source>
        <strain evidence="8">Hsosn_3</strain>
        <tissue evidence="8">Leaf</tissue>
    </source>
</reference>
<comment type="caution">
    <text evidence="8">The sequence shown here is derived from an EMBL/GenBank/DDBJ whole genome shotgun (WGS) entry which is preliminary data.</text>
</comment>
<keyword evidence="6" id="KW-1015">Disulfide bond</keyword>
<evidence type="ECO:0000256" key="4">
    <source>
        <dbReference type="ARBA" id="ARBA00022702"/>
    </source>
</evidence>
<accession>A0AAD8I9U4</accession>
<dbReference type="GO" id="GO:0005576">
    <property type="term" value="C:extracellular region"/>
    <property type="evidence" value="ECO:0007669"/>
    <property type="project" value="UniProtKB-SubCell"/>
</dbReference>
<evidence type="ECO:0000313" key="8">
    <source>
        <dbReference type="EMBL" id="KAK1381149.1"/>
    </source>
</evidence>
<dbReference type="GO" id="GO:0005179">
    <property type="term" value="F:hormone activity"/>
    <property type="evidence" value="ECO:0007669"/>
    <property type="project" value="UniProtKB-KW"/>
</dbReference>
<keyword evidence="3" id="KW-0964">Secreted</keyword>
<keyword evidence="9" id="KW-1185">Reference proteome</keyword>
<evidence type="ECO:0000256" key="5">
    <source>
        <dbReference type="ARBA" id="ARBA00022729"/>
    </source>
</evidence>
<protein>
    <submittedName>
        <fullName evidence="8">Rapid alkalinization factor</fullName>
    </submittedName>
</protein>
<evidence type="ECO:0000256" key="7">
    <source>
        <dbReference type="SAM" id="SignalP"/>
    </source>
</evidence>
<dbReference type="InterPro" id="IPR008801">
    <property type="entry name" value="RALF"/>
</dbReference>
<reference evidence="8" key="2">
    <citation type="submission" date="2023-05" db="EMBL/GenBank/DDBJ databases">
        <authorList>
            <person name="Schelkunov M.I."/>
        </authorList>
    </citation>
    <scope>NUCLEOTIDE SEQUENCE</scope>
    <source>
        <strain evidence="8">Hsosn_3</strain>
        <tissue evidence="8">Leaf</tissue>
    </source>
</reference>
<evidence type="ECO:0000256" key="2">
    <source>
        <dbReference type="ARBA" id="ARBA00009178"/>
    </source>
</evidence>
<keyword evidence="5 7" id="KW-0732">Signal</keyword>
<dbReference type="GO" id="GO:0019722">
    <property type="term" value="P:calcium-mediated signaling"/>
    <property type="evidence" value="ECO:0007669"/>
    <property type="project" value="TreeGrafter"/>
</dbReference>
<sequence>MNTLFIFLVFLHTLLISCNAVPMLKLHPHSKPDLDIMGKRAFGRKAGELSGDEEMMDTEFSRRALMAGKSFVSHGSLQKDVVPCNTLGASYYNCKKPGNGSLNAKGCDAITRCSRDSVGS</sequence>
<evidence type="ECO:0000256" key="6">
    <source>
        <dbReference type="ARBA" id="ARBA00023157"/>
    </source>
</evidence>
<evidence type="ECO:0000256" key="1">
    <source>
        <dbReference type="ARBA" id="ARBA00004613"/>
    </source>
</evidence>
<dbReference type="EMBL" id="JAUIZM010000006">
    <property type="protein sequence ID" value="KAK1381149.1"/>
    <property type="molecule type" value="Genomic_DNA"/>
</dbReference>